<dbReference type="InterPro" id="IPR050445">
    <property type="entry name" value="Bact_polysacc_biosynth/exp"/>
</dbReference>
<feature type="transmembrane region" description="Helical" evidence="3">
    <location>
        <begin position="482"/>
        <end position="502"/>
    </location>
</feature>
<name>A0A1I6WFI5_9RHOB</name>
<organism evidence="4 5">
    <name type="scientific">Alloyangia pacifica</name>
    <dbReference type="NCBI Taxonomy" id="311180"/>
    <lineage>
        <taxon>Bacteria</taxon>
        <taxon>Pseudomonadati</taxon>
        <taxon>Pseudomonadota</taxon>
        <taxon>Alphaproteobacteria</taxon>
        <taxon>Rhodobacterales</taxon>
        <taxon>Roseobacteraceae</taxon>
        <taxon>Alloyangia</taxon>
    </lineage>
</organism>
<evidence type="ECO:0000313" key="5">
    <source>
        <dbReference type="Proteomes" id="UP000199392"/>
    </source>
</evidence>
<dbReference type="Gene3D" id="3.40.50.300">
    <property type="entry name" value="P-loop containing nucleotide triphosphate hydrolases"/>
    <property type="match status" value="1"/>
</dbReference>
<evidence type="ECO:0000313" key="4">
    <source>
        <dbReference type="EMBL" id="SFT24324.1"/>
    </source>
</evidence>
<keyword evidence="1" id="KW-0175">Coiled coil</keyword>
<keyword evidence="3" id="KW-0472">Membrane</keyword>
<keyword evidence="3" id="KW-0812">Transmembrane</keyword>
<feature type="region of interest" description="Disordered" evidence="2">
    <location>
        <begin position="1"/>
        <end position="24"/>
    </location>
</feature>
<evidence type="ECO:0000256" key="1">
    <source>
        <dbReference type="SAM" id="Coils"/>
    </source>
</evidence>
<dbReference type="RefSeq" id="WP_143015440.1">
    <property type="nucleotide sequence ID" value="NZ_FNCL01000020.1"/>
</dbReference>
<dbReference type="EMBL" id="FOZW01000019">
    <property type="protein sequence ID" value="SFT24324.1"/>
    <property type="molecule type" value="Genomic_DNA"/>
</dbReference>
<keyword evidence="5" id="KW-1185">Reference proteome</keyword>
<reference evidence="5" key="1">
    <citation type="submission" date="2016-10" db="EMBL/GenBank/DDBJ databases">
        <authorList>
            <person name="Varghese N."/>
            <person name="Submissions S."/>
        </authorList>
    </citation>
    <scope>NUCLEOTIDE SEQUENCE [LARGE SCALE GENOMIC DNA]</scope>
    <source>
        <strain evidence="5">DSM 26894</strain>
    </source>
</reference>
<dbReference type="GO" id="GO:0004713">
    <property type="term" value="F:protein tyrosine kinase activity"/>
    <property type="evidence" value="ECO:0007669"/>
    <property type="project" value="TreeGrafter"/>
</dbReference>
<dbReference type="PANTHER" id="PTHR32309:SF13">
    <property type="entry name" value="FERRIC ENTEROBACTIN TRANSPORT PROTEIN FEPE"/>
    <property type="match status" value="1"/>
</dbReference>
<proteinExistence type="predicted"/>
<gene>
    <name evidence="4" type="ORF">SAMN04488050_11923</name>
</gene>
<evidence type="ECO:0000256" key="2">
    <source>
        <dbReference type="SAM" id="MobiDB-lite"/>
    </source>
</evidence>
<dbReference type="OrthoDB" id="230260at2"/>
<accession>A0A1I6WFI5</accession>
<dbReference type="GO" id="GO:0005886">
    <property type="term" value="C:plasma membrane"/>
    <property type="evidence" value="ECO:0007669"/>
    <property type="project" value="TreeGrafter"/>
</dbReference>
<feature type="coiled-coil region" evidence="1">
    <location>
        <begin position="390"/>
        <end position="417"/>
    </location>
</feature>
<dbReference type="InterPro" id="IPR027417">
    <property type="entry name" value="P-loop_NTPase"/>
</dbReference>
<feature type="transmembrane region" description="Helical" evidence="3">
    <location>
        <begin position="44"/>
        <end position="65"/>
    </location>
</feature>
<dbReference type="SUPFAM" id="SSF52540">
    <property type="entry name" value="P-loop containing nucleoside triphosphate hydrolases"/>
    <property type="match status" value="1"/>
</dbReference>
<dbReference type="STRING" id="311180.SAMN04488050_11923"/>
<dbReference type="Proteomes" id="UP000199392">
    <property type="component" value="Unassembled WGS sequence"/>
</dbReference>
<protein>
    <submittedName>
        <fullName evidence="4">Uncharacterized protein involved in exopolysaccharide biosynthesis</fullName>
    </submittedName>
</protein>
<keyword evidence="3" id="KW-1133">Transmembrane helix</keyword>
<sequence length="746" mass="81015">MNARGGPQPIPMFPRGGLPGDEEASQRAAPFGLDDFITIIRKRLWLLLATTVVCFSIAVLALSTYPPQYVASTNMLLGTQSGATRNSSDLLEDRALTDTAIQGELAILGSSALLIRVVHALELDKDPEFNAALRPPPEPVPVIDPIKNALQAAVDFIKVLLLPPPAPEQDAEEVSEGLAEASTARDAMLGEYSGVANSLRRSLSFRQRGSSFVVEVTATSENPIKAAGIANAVADEYIDFVSDRRFEAAQRFTRWLETRVGELADVLEVSETAVISYEAVADSQIDSPERLNQQMQEVTSRLVDTRSRLAEVEAQGSKAQALLADGNLIAAATILTSPAMDNYVVRLAALRADTALALERFADDSARVMAIKRETMALTDALQDEVDRAVQGLLNQAEVLRLNVTALRENLDGLENTMLARSKHQIKLNQLVRVADANRRLYNDFLSRFKESSEIQNLRQADAEVIAYGSPPNAPALPRKKATVVLAIFGGLFLGMSMIFLLELLPKSFVTSDQVTRALGLRVFGHLPRLPIKDTARNLATRLSDRAGWVLGGAARSAIRNLDLTLGRPARSAMLVSLSDDKERSTLAMLLAWAAAQQGKKCLLLDADLRTAGLTKRFEVNPSAGFVEVLYEEAPLKDAIIEDTPLGVSLLPMIPGRTDAATLFGTARADRLIKDLCERFDLLLIDAPGLLEVSDLVSLPSPIDMGLLAVCSKRTRVKTAKEGYPLFRSLNFTMEGAVLTGLRMRG</sequence>
<dbReference type="AlphaFoldDB" id="A0A1I6WFI5"/>
<evidence type="ECO:0000256" key="3">
    <source>
        <dbReference type="SAM" id="Phobius"/>
    </source>
</evidence>
<dbReference type="PANTHER" id="PTHR32309">
    <property type="entry name" value="TYROSINE-PROTEIN KINASE"/>
    <property type="match status" value="1"/>
</dbReference>